<dbReference type="EMBL" id="JAACXV010000051">
    <property type="protein sequence ID" value="KAF7285589.1"/>
    <property type="molecule type" value="Genomic_DNA"/>
</dbReference>
<evidence type="ECO:0000256" key="3">
    <source>
        <dbReference type="ARBA" id="ARBA00022737"/>
    </source>
</evidence>
<dbReference type="PANTHER" id="PTHR24369">
    <property type="entry name" value="ANTIGEN BSP, PUTATIVE-RELATED"/>
    <property type="match status" value="1"/>
</dbReference>
<evidence type="ECO:0000313" key="6">
    <source>
        <dbReference type="Proteomes" id="UP000625711"/>
    </source>
</evidence>
<keyword evidence="3" id="KW-0677">Repeat</keyword>
<keyword evidence="2 4" id="KW-0732">Signal</keyword>
<keyword evidence="1" id="KW-0433">Leucine-rich repeat</keyword>
<organism evidence="5 6">
    <name type="scientific">Rhynchophorus ferrugineus</name>
    <name type="common">Red palm weevil</name>
    <name type="synonym">Curculio ferrugineus</name>
    <dbReference type="NCBI Taxonomy" id="354439"/>
    <lineage>
        <taxon>Eukaryota</taxon>
        <taxon>Metazoa</taxon>
        <taxon>Ecdysozoa</taxon>
        <taxon>Arthropoda</taxon>
        <taxon>Hexapoda</taxon>
        <taxon>Insecta</taxon>
        <taxon>Pterygota</taxon>
        <taxon>Neoptera</taxon>
        <taxon>Endopterygota</taxon>
        <taxon>Coleoptera</taxon>
        <taxon>Polyphaga</taxon>
        <taxon>Cucujiformia</taxon>
        <taxon>Curculionidae</taxon>
        <taxon>Dryophthorinae</taxon>
        <taxon>Rhynchophorus</taxon>
    </lineage>
</organism>
<evidence type="ECO:0000256" key="1">
    <source>
        <dbReference type="ARBA" id="ARBA00022614"/>
    </source>
</evidence>
<dbReference type="Pfam" id="PF13855">
    <property type="entry name" value="LRR_8"/>
    <property type="match status" value="2"/>
</dbReference>
<dbReference type="InterPro" id="IPR032675">
    <property type="entry name" value="LRR_dom_sf"/>
</dbReference>
<dbReference type="SUPFAM" id="SSF52058">
    <property type="entry name" value="L domain-like"/>
    <property type="match status" value="1"/>
</dbReference>
<gene>
    <name evidence="5" type="ORF">GWI33_010498</name>
</gene>
<proteinExistence type="predicted"/>
<dbReference type="InterPro" id="IPR050541">
    <property type="entry name" value="LRR_TM_domain-containing"/>
</dbReference>
<dbReference type="SMART" id="SM00369">
    <property type="entry name" value="LRR_TYP"/>
    <property type="match status" value="6"/>
</dbReference>
<name>A0A834IS96_RHYFE</name>
<dbReference type="GO" id="GO:0005886">
    <property type="term" value="C:plasma membrane"/>
    <property type="evidence" value="ECO:0007669"/>
    <property type="project" value="TreeGrafter"/>
</dbReference>
<comment type="caution">
    <text evidence="5">The sequence shown here is derived from an EMBL/GenBank/DDBJ whole genome shotgun (WGS) entry which is preliminary data.</text>
</comment>
<reference evidence="5" key="1">
    <citation type="submission" date="2020-08" db="EMBL/GenBank/DDBJ databases">
        <title>Genome sequencing and assembly of the red palm weevil Rhynchophorus ferrugineus.</title>
        <authorList>
            <person name="Dias G.B."/>
            <person name="Bergman C.M."/>
            <person name="Manee M."/>
        </authorList>
    </citation>
    <scope>NUCLEOTIDE SEQUENCE</scope>
    <source>
        <strain evidence="5">AA-2017</strain>
        <tissue evidence="5">Whole larva</tissue>
    </source>
</reference>
<evidence type="ECO:0000256" key="4">
    <source>
        <dbReference type="SAM" id="SignalP"/>
    </source>
</evidence>
<accession>A0A834IS96</accession>
<protein>
    <submittedName>
        <fullName evidence="5">Uncharacterized protein</fullName>
    </submittedName>
</protein>
<evidence type="ECO:0000313" key="5">
    <source>
        <dbReference type="EMBL" id="KAF7285589.1"/>
    </source>
</evidence>
<dbReference type="AlphaFoldDB" id="A0A834IS96"/>
<dbReference type="Gene3D" id="3.80.10.10">
    <property type="entry name" value="Ribonuclease Inhibitor"/>
    <property type="match status" value="2"/>
</dbReference>
<feature type="chain" id="PRO_5032845327" evidence="4">
    <location>
        <begin position="19"/>
        <end position="352"/>
    </location>
</feature>
<dbReference type="InterPro" id="IPR001611">
    <property type="entry name" value="Leu-rich_rpt"/>
</dbReference>
<evidence type="ECO:0000256" key="2">
    <source>
        <dbReference type="ARBA" id="ARBA00022729"/>
    </source>
</evidence>
<dbReference type="Proteomes" id="UP000625711">
    <property type="component" value="Unassembled WGS sequence"/>
</dbReference>
<dbReference type="InterPro" id="IPR003591">
    <property type="entry name" value="Leu-rich_rpt_typical-subtyp"/>
</dbReference>
<dbReference type="OrthoDB" id="676979at2759"/>
<keyword evidence="6" id="KW-1185">Reference proteome</keyword>
<dbReference type="PANTHER" id="PTHR24369:SF210">
    <property type="entry name" value="CHAOPTIN-RELATED"/>
    <property type="match status" value="1"/>
</dbReference>
<sequence>MNKRIVAILFCYFGTTLGCDWLENVNVSGVDTNDNKFTQVLSGCISDASFNFSVKILYIRNQEHIETLGEGSVRNMSTVRTVSFWGCPIETITPGLFLDVPNLVNVQIAYGNLQEIPRGAFSNLPAMEMLRIHNNKIDIIEDLSFANLRFLKRIHVDFNQLEYWNREWFTNSTNVEILDFQVNKIRTLPRRAFEKLPKLRQIYFDDNDISVIHADAFKGIRKLEYLGLRYNQLKEINENIFPNNLKIRTLLLDRNNLNFLANEVLKKISAEDVTLDNNPWKCPCLDRIKYWVFVNNGTIRETQSCIGGRIPVCAYSTGFSQTCLEYVDNELTERYRKALLSVVPPIDKTCLQ</sequence>
<dbReference type="PROSITE" id="PS51257">
    <property type="entry name" value="PROKAR_LIPOPROTEIN"/>
    <property type="match status" value="1"/>
</dbReference>
<feature type="signal peptide" evidence="4">
    <location>
        <begin position="1"/>
        <end position="18"/>
    </location>
</feature>